<evidence type="ECO:0000256" key="1">
    <source>
        <dbReference type="ARBA" id="ARBA00004479"/>
    </source>
</evidence>
<evidence type="ECO:0000256" key="8">
    <source>
        <dbReference type="ARBA" id="ARBA00022989"/>
    </source>
</evidence>
<dbReference type="PRINTS" id="PR00019">
    <property type="entry name" value="LEURICHRPT"/>
</dbReference>
<evidence type="ECO:0000259" key="15">
    <source>
        <dbReference type="PROSITE" id="PS50011"/>
    </source>
</evidence>
<dbReference type="InterPro" id="IPR051809">
    <property type="entry name" value="Plant_receptor-like_S/T_kinase"/>
</dbReference>
<dbReference type="AlphaFoldDB" id="A0A835IKE1"/>
<keyword evidence="7 12" id="KW-0067">ATP-binding</keyword>
<dbReference type="Proteomes" id="UP000631114">
    <property type="component" value="Unassembled WGS sequence"/>
</dbReference>
<dbReference type="PANTHER" id="PTHR27008:SF281">
    <property type="entry name" value="OS06G0186100 PROTEIN"/>
    <property type="match status" value="1"/>
</dbReference>
<dbReference type="EMBL" id="JADFTS010000002">
    <property type="protein sequence ID" value="KAF9620585.1"/>
    <property type="molecule type" value="Genomic_DNA"/>
</dbReference>
<dbReference type="SUPFAM" id="SSF56112">
    <property type="entry name" value="Protein kinase-like (PK-like)"/>
    <property type="match status" value="1"/>
</dbReference>
<dbReference type="PROSITE" id="PS51450">
    <property type="entry name" value="LRR"/>
    <property type="match status" value="1"/>
</dbReference>
<keyword evidence="17" id="KW-1185">Reference proteome</keyword>
<keyword evidence="10" id="KW-0675">Receptor</keyword>
<evidence type="ECO:0000256" key="14">
    <source>
        <dbReference type="SAM" id="SignalP"/>
    </source>
</evidence>
<proteinExistence type="predicted"/>
<organism evidence="16 17">
    <name type="scientific">Coptis chinensis</name>
    <dbReference type="NCBI Taxonomy" id="261450"/>
    <lineage>
        <taxon>Eukaryota</taxon>
        <taxon>Viridiplantae</taxon>
        <taxon>Streptophyta</taxon>
        <taxon>Embryophyta</taxon>
        <taxon>Tracheophyta</taxon>
        <taxon>Spermatophyta</taxon>
        <taxon>Magnoliopsida</taxon>
        <taxon>Ranunculales</taxon>
        <taxon>Ranunculaceae</taxon>
        <taxon>Coptidoideae</taxon>
        <taxon>Coptis</taxon>
    </lineage>
</organism>
<dbReference type="FunFam" id="3.80.10.10:FF:000383">
    <property type="entry name" value="Leucine-rich repeat receptor protein kinase EMS1"/>
    <property type="match status" value="1"/>
</dbReference>
<dbReference type="SMART" id="SM00369">
    <property type="entry name" value="LRR_TYP"/>
    <property type="match status" value="8"/>
</dbReference>
<evidence type="ECO:0000256" key="13">
    <source>
        <dbReference type="SAM" id="Phobius"/>
    </source>
</evidence>
<keyword evidence="5" id="KW-0677">Repeat</keyword>
<dbReference type="FunFam" id="3.30.200.20:FF:000543">
    <property type="entry name" value="Putative leucine-rich repeat receptor-like serine/threonine-protein kinase"/>
    <property type="match status" value="1"/>
</dbReference>
<dbReference type="InterPro" id="IPR001611">
    <property type="entry name" value="Leu-rich_rpt"/>
</dbReference>
<dbReference type="InterPro" id="IPR001245">
    <property type="entry name" value="Ser-Thr/Tyr_kinase_cat_dom"/>
</dbReference>
<accession>A0A835IKE1</accession>
<dbReference type="FunFam" id="3.80.10.10:FF:000101">
    <property type="entry name" value="LRR receptor-like serine/threonine-protein kinase ERECTA"/>
    <property type="match status" value="1"/>
</dbReference>
<dbReference type="InterPro" id="IPR017441">
    <property type="entry name" value="Protein_kinase_ATP_BS"/>
</dbReference>
<dbReference type="Pfam" id="PF08263">
    <property type="entry name" value="LRRNT_2"/>
    <property type="match status" value="1"/>
</dbReference>
<evidence type="ECO:0000256" key="7">
    <source>
        <dbReference type="ARBA" id="ARBA00022840"/>
    </source>
</evidence>
<evidence type="ECO:0000256" key="2">
    <source>
        <dbReference type="ARBA" id="ARBA00022614"/>
    </source>
</evidence>
<dbReference type="PANTHER" id="PTHR27008">
    <property type="entry name" value="OS04G0122200 PROTEIN"/>
    <property type="match status" value="1"/>
</dbReference>
<dbReference type="GO" id="GO:0016020">
    <property type="term" value="C:membrane"/>
    <property type="evidence" value="ECO:0007669"/>
    <property type="project" value="UniProtKB-SubCell"/>
</dbReference>
<comment type="subcellular location">
    <subcellularLocation>
        <location evidence="1">Membrane</location>
        <topology evidence="1">Single-pass type I membrane protein</topology>
    </subcellularLocation>
</comment>
<dbReference type="FunFam" id="3.80.10.10:FF:000095">
    <property type="entry name" value="LRR receptor-like serine/threonine-protein kinase GSO1"/>
    <property type="match status" value="1"/>
</dbReference>
<dbReference type="GO" id="GO:0004672">
    <property type="term" value="F:protein kinase activity"/>
    <property type="evidence" value="ECO:0007669"/>
    <property type="project" value="InterPro"/>
</dbReference>
<dbReference type="InterPro" id="IPR011009">
    <property type="entry name" value="Kinase-like_dom_sf"/>
</dbReference>
<feature type="domain" description="Protein kinase" evidence="15">
    <location>
        <begin position="666"/>
        <end position="868"/>
    </location>
</feature>
<keyword evidence="11" id="KW-0325">Glycoprotein</keyword>
<dbReference type="Gene3D" id="3.80.10.10">
    <property type="entry name" value="Ribonuclease Inhibitor"/>
    <property type="match status" value="5"/>
</dbReference>
<feature type="binding site" evidence="12">
    <location>
        <position position="694"/>
    </location>
    <ligand>
        <name>ATP</name>
        <dbReference type="ChEBI" id="CHEBI:30616"/>
    </ligand>
</feature>
<evidence type="ECO:0000256" key="5">
    <source>
        <dbReference type="ARBA" id="ARBA00022737"/>
    </source>
</evidence>
<feature type="chain" id="PRO_5032972013" description="Protein kinase domain-containing protein" evidence="14">
    <location>
        <begin position="29"/>
        <end position="868"/>
    </location>
</feature>
<evidence type="ECO:0000256" key="3">
    <source>
        <dbReference type="ARBA" id="ARBA00022692"/>
    </source>
</evidence>
<name>A0A835IKE1_9MAGN</name>
<keyword evidence="9 13" id="KW-0472">Membrane</keyword>
<dbReference type="SUPFAM" id="SSF52058">
    <property type="entry name" value="L domain-like"/>
    <property type="match status" value="2"/>
</dbReference>
<dbReference type="InterPro" id="IPR032675">
    <property type="entry name" value="LRR_dom_sf"/>
</dbReference>
<dbReference type="InterPro" id="IPR000719">
    <property type="entry name" value="Prot_kinase_dom"/>
</dbReference>
<evidence type="ECO:0000256" key="4">
    <source>
        <dbReference type="ARBA" id="ARBA00022729"/>
    </source>
</evidence>
<comment type="caution">
    <text evidence="16">The sequence shown here is derived from an EMBL/GenBank/DDBJ whole genome shotgun (WGS) entry which is preliminary data.</text>
</comment>
<dbReference type="InterPro" id="IPR013210">
    <property type="entry name" value="LRR_N_plant-typ"/>
</dbReference>
<dbReference type="OrthoDB" id="4062651at2759"/>
<evidence type="ECO:0000256" key="12">
    <source>
        <dbReference type="PROSITE-ProRule" id="PRU10141"/>
    </source>
</evidence>
<dbReference type="InterPro" id="IPR003591">
    <property type="entry name" value="Leu-rich_rpt_typical-subtyp"/>
</dbReference>
<keyword evidence="4 14" id="KW-0732">Signal</keyword>
<keyword evidence="8 13" id="KW-1133">Transmembrane helix</keyword>
<dbReference type="PROSITE" id="PS50011">
    <property type="entry name" value="PROTEIN_KINASE_DOM"/>
    <property type="match status" value="1"/>
</dbReference>
<evidence type="ECO:0000256" key="11">
    <source>
        <dbReference type="ARBA" id="ARBA00023180"/>
    </source>
</evidence>
<dbReference type="Gene3D" id="3.30.200.20">
    <property type="entry name" value="Phosphorylase Kinase, domain 1"/>
    <property type="match status" value="1"/>
</dbReference>
<reference evidence="16 17" key="1">
    <citation type="submission" date="2020-10" db="EMBL/GenBank/DDBJ databases">
        <title>The Coptis chinensis genome and diversification of protoberbering-type alkaloids.</title>
        <authorList>
            <person name="Wang B."/>
            <person name="Shu S."/>
            <person name="Song C."/>
            <person name="Liu Y."/>
        </authorList>
    </citation>
    <scope>NUCLEOTIDE SEQUENCE [LARGE SCALE GENOMIC DNA]</scope>
    <source>
        <strain evidence="16">HL-2020</strain>
        <tissue evidence="16">Leaf</tissue>
    </source>
</reference>
<dbReference type="GO" id="GO:0005524">
    <property type="term" value="F:ATP binding"/>
    <property type="evidence" value="ECO:0007669"/>
    <property type="project" value="UniProtKB-UniRule"/>
</dbReference>
<sequence length="868" mass="95274">MSMRNFFKCNSLCLVVVISILVFGEGNGGVSNDKTSLISFMSVIVLDPEHALKSWGSSEIHMCNWEGVECNNARTHVVLLDLSGKSLRGTISPALSNLSFLSVLDLSDNFFTGPIPKELGSLSGLKQLSLSNNAFDGEIPTELGHLKQLVYLNLGSNRLVGQIAPSLFCNYSSSLQYIDLSNNSLSGRIPLWNQCQLIELRFLLLWSNKLVGEIPPALSNSSKIEWLDLGSNSLSGELPFVHKMPHLQFLYLSENSFTAHDGNTNLSPFFASLVNSSNLQELELAGNRLGGQIPPIIGDLSASLGQINLGENHIYGLIPPSISNLVNLTLLNFSSNLLNGSIPPEIRRLRKLERVYLSNNSLSGEIPSAFGDIPHLGLLDLSKNRLSGPIPDSLSDLFQLRRLLLYDNHLSGTIPPSLGKCINLEILDLSHNRISGMIPNEVAGLRSLKLYLNLSSNFLQGPIPLELSKMDMVLAIDLSSNNLSGTIPAQLGSCIALEFLNLSQNLLRGPLPDQIGNLLYLQELDISSNHLLGDIPQFLQASSTLKKLNISFNNFSGAVPNDGIFESLTFASLQGNPGLCGSMSGIPVCKKKRIHSSIILPILIMLVGTPTICFFGNHLVVKARARQMRKSTIFSENVFDDEEQDRTQPKYPRISYQQLVEATGGFNSSGLIGSGKFGSIYKGTLQDNTRIAVKVLNSKIAGEISESFKRECQVLKRTRHRNLIRIITACSSPDFKALVLPLMSNGSLENHLYPGQWSRPDLNLVQLQEFYAEQLDTLLQWTTCGSLILSNHPTEFSPPEPPAYSTKTLQDVIFEMIELGLMCTHRSPTMRPSMLDVAHEMGWLKQYLSNPSTLNIEEASSSKDGASC</sequence>
<dbReference type="Pfam" id="PF00560">
    <property type="entry name" value="LRR_1"/>
    <property type="match status" value="7"/>
</dbReference>
<protein>
    <recommendedName>
        <fullName evidence="15">Protein kinase domain-containing protein</fullName>
    </recommendedName>
</protein>
<dbReference type="PROSITE" id="PS00107">
    <property type="entry name" value="PROTEIN_KINASE_ATP"/>
    <property type="match status" value="1"/>
</dbReference>
<evidence type="ECO:0000256" key="9">
    <source>
        <dbReference type="ARBA" id="ARBA00023136"/>
    </source>
</evidence>
<gene>
    <name evidence="16" type="ORF">IFM89_013611</name>
</gene>
<evidence type="ECO:0000313" key="17">
    <source>
        <dbReference type="Proteomes" id="UP000631114"/>
    </source>
</evidence>
<evidence type="ECO:0000256" key="10">
    <source>
        <dbReference type="ARBA" id="ARBA00023170"/>
    </source>
</evidence>
<dbReference type="Pfam" id="PF13855">
    <property type="entry name" value="LRR_8"/>
    <property type="match status" value="2"/>
</dbReference>
<dbReference type="Pfam" id="PF07714">
    <property type="entry name" value="PK_Tyr_Ser-Thr"/>
    <property type="match status" value="1"/>
</dbReference>
<feature type="signal peptide" evidence="14">
    <location>
        <begin position="1"/>
        <end position="28"/>
    </location>
</feature>
<keyword evidence="3 13" id="KW-0812">Transmembrane</keyword>
<evidence type="ECO:0000256" key="6">
    <source>
        <dbReference type="ARBA" id="ARBA00022741"/>
    </source>
</evidence>
<feature type="transmembrane region" description="Helical" evidence="13">
    <location>
        <begin position="598"/>
        <end position="621"/>
    </location>
</feature>
<evidence type="ECO:0000313" key="16">
    <source>
        <dbReference type="EMBL" id="KAF9620585.1"/>
    </source>
</evidence>
<keyword evidence="6 12" id="KW-0547">Nucleotide-binding</keyword>
<keyword evidence="2" id="KW-0433">Leucine-rich repeat</keyword>